<feature type="signal peptide" evidence="2">
    <location>
        <begin position="1"/>
        <end position="22"/>
    </location>
</feature>
<dbReference type="PANTHER" id="PTHR35936:SF25">
    <property type="entry name" value="ABC TRANSPORTER SUBSTRATE-BINDING PROTEIN"/>
    <property type="match status" value="1"/>
</dbReference>
<keyword evidence="4" id="KW-1185">Reference proteome</keyword>
<dbReference type="SUPFAM" id="SSF53850">
    <property type="entry name" value="Periplasmic binding protein-like II"/>
    <property type="match status" value="1"/>
</dbReference>
<dbReference type="AlphaFoldDB" id="W5YGT9"/>
<comment type="similarity">
    <text evidence="1">Belongs to the bacterial solute-binding protein 3 family.</text>
</comment>
<dbReference type="RefSeq" id="WP_041339477.1">
    <property type="nucleotide sequence ID" value="NZ_CP007151.1"/>
</dbReference>
<evidence type="ECO:0000313" key="4">
    <source>
        <dbReference type="Proteomes" id="UP000061489"/>
    </source>
</evidence>
<feature type="chain" id="PRO_5004874703" evidence="2">
    <location>
        <begin position="23"/>
        <end position="276"/>
    </location>
</feature>
<evidence type="ECO:0000313" key="3">
    <source>
        <dbReference type="EMBL" id="AHI28245.1"/>
    </source>
</evidence>
<dbReference type="STRING" id="1420916.AU14_05330"/>
<dbReference type="Gene3D" id="3.40.190.10">
    <property type="entry name" value="Periplasmic binding protein-like II"/>
    <property type="match status" value="2"/>
</dbReference>
<dbReference type="HOGENOM" id="CLU_064076_7_0_6"/>
<dbReference type="KEGG" id="msx:AU14_05330"/>
<gene>
    <name evidence="3" type="ORF">AU14_05330</name>
</gene>
<organism evidence="3 4">
    <name type="scientific">Marinobacter similis</name>
    <dbReference type="NCBI Taxonomy" id="1420916"/>
    <lineage>
        <taxon>Bacteria</taxon>
        <taxon>Pseudomonadati</taxon>
        <taxon>Pseudomonadota</taxon>
        <taxon>Gammaproteobacteria</taxon>
        <taxon>Pseudomonadales</taxon>
        <taxon>Marinobacteraceae</taxon>
        <taxon>Marinobacter</taxon>
    </lineage>
</organism>
<dbReference type="EMBL" id="CP007151">
    <property type="protein sequence ID" value="AHI28245.1"/>
    <property type="molecule type" value="Genomic_DNA"/>
</dbReference>
<evidence type="ECO:0000256" key="1">
    <source>
        <dbReference type="ARBA" id="ARBA00010333"/>
    </source>
</evidence>
<dbReference type="Proteomes" id="UP000061489">
    <property type="component" value="Chromosome"/>
</dbReference>
<dbReference type="OrthoDB" id="245568at2"/>
<evidence type="ECO:0000256" key="2">
    <source>
        <dbReference type="SAM" id="SignalP"/>
    </source>
</evidence>
<sequence>MKIAAKALLCTFWSLAFSPAWSESQTGKSLTVSIAAPSYWCPYACDSSGSRSGFTVDIARAALESEGHDVVHKNLPYDRALFEARNGRIDAVLPAFKDEAPNFIFPSYAVSLTEYCFYVPQDDPRRYTGLSSLANMDFVATSGYTYGKAMDAYIANNLGGRVTLIGGDDVSNRLRELVRRERVDALLDDRLLFEFSRNREGLMNAGCLIERHAGYLALSPKDSDRSYAIARAFERGFEKIRDGQQLCEILDKYGVRIELVPGLNAGHCRSDAPSRN</sequence>
<accession>W5YGT9</accession>
<name>W5YGT9_9GAMM</name>
<reference evidence="3 4" key="1">
    <citation type="journal article" date="2014" name="Genome Announc.">
        <title>Draft Genome Sequences of Marinobacter similis A3d10T and Marinobacter salarius R9SW1T.</title>
        <authorList>
            <person name="Ivanova E.P."/>
            <person name="Ng H.J."/>
            <person name="Webb H.K."/>
            <person name="Feng G."/>
            <person name="Oshima K."/>
            <person name="Hattori M."/>
            <person name="Ohkuma M."/>
            <person name="Sergeev A.F."/>
            <person name="Mikhailov V.V."/>
            <person name="Crawford R.J."/>
            <person name="Sawabe T."/>
        </authorList>
    </citation>
    <scope>NUCLEOTIDE SEQUENCE [LARGE SCALE GENOMIC DNA]</scope>
    <source>
        <strain evidence="3 4">A3d10</strain>
    </source>
</reference>
<dbReference type="PANTHER" id="PTHR35936">
    <property type="entry name" value="MEMBRANE-BOUND LYTIC MUREIN TRANSGLYCOSYLASE F"/>
    <property type="match status" value="1"/>
</dbReference>
<protein>
    <submittedName>
        <fullName evidence="3">ABC transporter substrate-binding protein</fullName>
    </submittedName>
</protein>
<keyword evidence="2" id="KW-0732">Signal</keyword>
<proteinExistence type="inferred from homology"/>